<dbReference type="PANTHER" id="PTHR20905:SF32">
    <property type="entry name" value="ARYLALKYLAMINE N-ACETYLTRANSFERASE-LIKE 7, ISOFORM A"/>
    <property type="match status" value="1"/>
</dbReference>
<dbReference type="InterPro" id="IPR016181">
    <property type="entry name" value="Acyl_CoA_acyltransferase"/>
</dbReference>
<keyword evidence="1" id="KW-1185">Reference proteome</keyword>
<dbReference type="SUPFAM" id="SSF55729">
    <property type="entry name" value="Acyl-CoA N-acyltransferases (Nat)"/>
    <property type="match status" value="1"/>
</dbReference>
<proteinExistence type="predicted"/>
<dbReference type="GeneID" id="113491852"/>
<dbReference type="Gene3D" id="3.40.630.30">
    <property type="match status" value="1"/>
</dbReference>
<dbReference type="Proteomes" id="UP000322000">
    <property type="component" value="Chromosome 3"/>
</dbReference>
<name>A0A7E5V960_TRINI</name>
<accession>A0A7E5V960</accession>
<dbReference type="InParanoid" id="A0A7E5V960"/>
<dbReference type="CDD" id="cd04301">
    <property type="entry name" value="NAT_SF"/>
    <property type="match status" value="1"/>
</dbReference>
<dbReference type="KEGG" id="tnl:113491852"/>
<evidence type="ECO:0000313" key="1">
    <source>
        <dbReference type="Proteomes" id="UP000322000"/>
    </source>
</evidence>
<dbReference type="AlphaFoldDB" id="A0A7E5V960"/>
<reference evidence="2" key="1">
    <citation type="submission" date="2025-08" db="UniProtKB">
        <authorList>
            <consortium name="RefSeq"/>
        </authorList>
    </citation>
    <scope>IDENTIFICATION</scope>
</reference>
<gene>
    <name evidence="2" type="primary">LOC113491852</name>
</gene>
<dbReference type="OrthoDB" id="7200114at2759"/>
<evidence type="ECO:0000313" key="2">
    <source>
        <dbReference type="RefSeq" id="XP_026724829.1"/>
    </source>
</evidence>
<protein>
    <submittedName>
        <fullName evidence="2">Uncharacterized protein LOC113491852</fullName>
    </submittedName>
</protein>
<sequence length="237" mass="27254">METEKVYSNFMGTKKDGTVIKLRIVKIQEKHKKDFLDLYINHFVKEESTFRAAGVSKSARALQEFRQAVSNRMTNDAFKMVVCCLDNDDETTDTIIGGSIMELTTAENYHSNTMIPKSDEQKKLFQVYGDMVNSYEVMKAFKMEKYFVDRGVVVHPDYRGLGIAQELFKVRRMQCKEHGIPIHGAWMTSYGTQKAGERDGWITVYEIDYQELGPKHGVTFKKGPPSCKYMIARIDLD</sequence>
<dbReference type="GO" id="GO:0008080">
    <property type="term" value="F:N-acetyltransferase activity"/>
    <property type="evidence" value="ECO:0007669"/>
    <property type="project" value="TreeGrafter"/>
</dbReference>
<organism evidence="1 2">
    <name type="scientific">Trichoplusia ni</name>
    <name type="common">Cabbage looper</name>
    <dbReference type="NCBI Taxonomy" id="7111"/>
    <lineage>
        <taxon>Eukaryota</taxon>
        <taxon>Metazoa</taxon>
        <taxon>Ecdysozoa</taxon>
        <taxon>Arthropoda</taxon>
        <taxon>Hexapoda</taxon>
        <taxon>Insecta</taxon>
        <taxon>Pterygota</taxon>
        <taxon>Neoptera</taxon>
        <taxon>Endopterygota</taxon>
        <taxon>Lepidoptera</taxon>
        <taxon>Glossata</taxon>
        <taxon>Ditrysia</taxon>
        <taxon>Noctuoidea</taxon>
        <taxon>Noctuidae</taxon>
        <taxon>Plusiinae</taxon>
        <taxon>Trichoplusia</taxon>
    </lineage>
</organism>
<dbReference type="RefSeq" id="XP_026724829.1">
    <property type="nucleotide sequence ID" value="XM_026869028.1"/>
</dbReference>
<dbReference type="PANTHER" id="PTHR20905">
    <property type="entry name" value="N-ACETYLTRANSFERASE-RELATED"/>
    <property type="match status" value="1"/>
</dbReference>